<dbReference type="Gene3D" id="3.50.50.60">
    <property type="entry name" value="FAD/NAD(P)-binding domain"/>
    <property type="match status" value="1"/>
</dbReference>
<evidence type="ECO:0000256" key="11">
    <source>
        <dbReference type="ARBA" id="ARBA00044044"/>
    </source>
</evidence>
<evidence type="ECO:0000313" key="18">
    <source>
        <dbReference type="EMBL" id="NGO50124.1"/>
    </source>
</evidence>
<comment type="catalytic activity">
    <reaction evidence="15">
        <text>sarcosine + O2 + H2O = formaldehyde + glycine + H2O2</text>
        <dbReference type="Rhea" id="RHEA:13313"/>
        <dbReference type="ChEBI" id="CHEBI:15377"/>
        <dbReference type="ChEBI" id="CHEBI:15379"/>
        <dbReference type="ChEBI" id="CHEBI:16240"/>
        <dbReference type="ChEBI" id="CHEBI:16842"/>
        <dbReference type="ChEBI" id="CHEBI:57305"/>
        <dbReference type="ChEBI" id="CHEBI:57433"/>
    </reaction>
</comment>
<dbReference type="EMBL" id="JAAKZF010000002">
    <property type="protein sequence ID" value="NGO50124.1"/>
    <property type="molecule type" value="Genomic_DNA"/>
</dbReference>
<evidence type="ECO:0000256" key="1">
    <source>
        <dbReference type="ARBA" id="ARBA00001917"/>
    </source>
</evidence>
<reference evidence="18 19" key="1">
    <citation type="submission" date="2020-02" db="EMBL/GenBank/DDBJ databases">
        <title>Genome sequence of strain CCNWXJ40-4.</title>
        <authorList>
            <person name="Gao J."/>
            <person name="Sun J."/>
        </authorList>
    </citation>
    <scope>NUCLEOTIDE SEQUENCE [LARGE SCALE GENOMIC DNA]</scope>
    <source>
        <strain evidence="18 19">CCNWXJ 40-4</strain>
    </source>
</reference>
<dbReference type="PANTHER" id="PTHR13847">
    <property type="entry name" value="SARCOSINE DEHYDROGENASE-RELATED"/>
    <property type="match status" value="1"/>
</dbReference>
<evidence type="ECO:0000259" key="17">
    <source>
        <dbReference type="PROSITE" id="PS50206"/>
    </source>
</evidence>
<dbReference type="Proteomes" id="UP001642900">
    <property type="component" value="Unassembled WGS sequence"/>
</dbReference>
<evidence type="ECO:0000256" key="16">
    <source>
        <dbReference type="ARBA" id="ARBA00048917"/>
    </source>
</evidence>
<sequence>MAEYSAFSLLKNALTGNRDWKPAWRKPDPKPSYDVIVVGGGGHGLSTAYYLAKEHGITNVAVVEKGWLGSGNVGRNTTIVRSNYLYPQSIRFYEHSMRLWENLSHDLNYNVMFSQRGILNLAHTPAQFDDYARRGNAMRHGGGDAELLNPDQIARLYPGLDVSASARFPVVGGLLQPKAGTARHDAVAWGYARGADRRGVDIIENCEVTGFLRDGDRITGVTTSRGEIRAAKVAVAVAGSTGHVMKLAGIDKLPIESHLLQAFVSESLKPILPGVITWGGGHLYVSQSDKGGLVFGGDLDGYNSYAQRGNLPLVEEVMSELLAMFPAFARVRLLRSWGGVMDMSMDGSPIITTGPLPGMYLNCGWCYGGFKATPASGWCFAHTIARDEPHEINAPFTLDRFHRGILIDEKGQGSTPKLH</sequence>
<feature type="domain" description="Rhodanese" evidence="17">
    <location>
        <begin position="35"/>
        <end position="79"/>
    </location>
</feature>
<keyword evidence="7" id="KW-0547">Nucleotide-binding</keyword>
<dbReference type="InterPro" id="IPR006076">
    <property type="entry name" value="FAD-dep_OxRdtase"/>
</dbReference>
<evidence type="ECO:0000256" key="5">
    <source>
        <dbReference type="ARBA" id="ARBA00022630"/>
    </source>
</evidence>
<dbReference type="Pfam" id="PF01266">
    <property type="entry name" value="DAO"/>
    <property type="match status" value="1"/>
</dbReference>
<dbReference type="Gene3D" id="3.30.9.10">
    <property type="entry name" value="D-Amino Acid Oxidase, subunit A, domain 2"/>
    <property type="match status" value="1"/>
</dbReference>
<comment type="similarity">
    <text evidence="10">Belongs to the SoxB family.</text>
</comment>
<dbReference type="SUPFAM" id="SSF54373">
    <property type="entry name" value="FAD-linked reductases, C-terminal domain"/>
    <property type="match status" value="1"/>
</dbReference>
<evidence type="ECO:0000256" key="10">
    <source>
        <dbReference type="ARBA" id="ARBA00043973"/>
    </source>
</evidence>
<evidence type="ECO:0000256" key="14">
    <source>
        <dbReference type="ARBA" id="ARBA00044295"/>
    </source>
</evidence>
<evidence type="ECO:0000256" key="12">
    <source>
        <dbReference type="ARBA" id="ARBA00044150"/>
    </source>
</evidence>
<dbReference type="AlphaFoldDB" id="A0A6G4W6F0"/>
<accession>A0A6G4W6F0</accession>
<comment type="cofactor">
    <cofactor evidence="1">
        <name>FMN</name>
        <dbReference type="ChEBI" id="CHEBI:58210"/>
    </cofactor>
</comment>
<evidence type="ECO:0000256" key="3">
    <source>
        <dbReference type="ARBA" id="ARBA00004496"/>
    </source>
</evidence>
<dbReference type="RefSeq" id="WP_165023096.1">
    <property type="nucleotide sequence ID" value="NZ_JAAKZF010000002.1"/>
</dbReference>
<dbReference type="PROSITE" id="PS50206">
    <property type="entry name" value="RHODANESE_3"/>
    <property type="match status" value="1"/>
</dbReference>
<dbReference type="EC" id="1.5.3.24" evidence="11"/>
<comment type="catalytic activity">
    <reaction evidence="16">
        <text>sarcosine + (6S)-5,6,7,8-tetrahydrofolate + O2 = (6R)-5,10-methylene-5,6,7,8-tetrahydrofolate + glycine + H2O2</text>
        <dbReference type="Rhea" id="RHEA:70455"/>
        <dbReference type="ChEBI" id="CHEBI:15379"/>
        <dbReference type="ChEBI" id="CHEBI:15636"/>
        <dbReference type="ChEBI" id="CHEBI:16240"/>
        <dbReference type="ChEBI" id="CHEBI:57305"/>
        <dbReference type="ChEBI" id="CHEBI:57433"/>
        <dbReference type="ChEBI" id="CHEBI:57453"/>
        <dbReference type="EC" id="1.5.3.24"/>
    </reaction>
</comment>
<gene>
    <name evidence="18" type="ORF">G6N73_02845</name>
</gene>
<keyword evidence="4" id="KW-0963">Cytoplasm</keyword>
<evidence type="ECO:0000256" key="2">
    <source>
        <dbReference type="ARBA" id="ARBA00001974"/>
    </source>
</evidence>
<keyword evidence="9" id="KW-0560">Oxidoreductase</keyword>
<dbReference type="GO" id="GO:0008115">
    <property type="term" value="F:sarcosine oxidase activity"/>
    <property type="evidence" value="ECO:0007669"/>
    <property type="project" value="InterPro"/>
</dbReference>
<dbReference type="GO" id="GO:0005737">
    <property type="term" value="C:cytoplasm"/>
    <property type="evidence" value="ECO:0007669"/>
    <property type="project" value="UniProtKB-SubCell"/>
</dbReference>
<keyword evidence="6" id="KW-0288">FMN</keyword>
<dbReference type="InterPro" id="IPR001763">
    <property type="entry name" value="Rhodanese-like_dom"/>
</dbReference>
<evidence type="ECO:0000256" key="9">
    <source>
        <dbReference type="ARBA" id="ARBA00023002"/>
    </source>
</evidence>
<evidence type="ECO:0000313" key="19">
    <source>
        <dbReference type="Proteomes" id="UP001642900"/>
    </source>
</evidence>
<dbReference type="NCBIfam" id="TIGR01373">
    <property type="entry name" value="soxB"/>
    <property type="match status" value="1"/>
</dbReference>
<comment type="cofactor">
    <cofactor evidence="2">
        <name>FAD</name>
        <dbReference type="ChEBI" id="CHEBI:57692"/>
    </cofactor>
</comment>
<dbReference type="InterPro" id="IPR036188">
    <property type="entry name" value="FAD/NAD-bd_sf"/>
</dbReference>
<evidence type="ECO:0000256" key="15">
    <source>
        <dbReference type="ARBA" id="ARBA00047316"/>
    </source>
</evidence>
<dbReference type="InterPro" id="IPR006278">
    <property type="entry name" value="SoxB"/>
</dbReference>
<keyword evidence="19" id="KW-1185">Reference proteome</keyword>
<comment type="caution">
    <text evidence="18">The sequence shown here is derived from an EMBL/GenBank/DDBJ whole genome shotgun (WGS) entry which is preliminary data.</text>
</comment>
<evidence type="ECO:0000256" key="13">
    <source>
        <dbReference type="ARBA" id="ARBA00044216"/>
    </source>
</evidence>
<evidence type="ECO:0000256" key="8">
    <source>
        <dbReference type="ARBA" id="ARBA00022827"/>
    </source>
</evidence>
<comment type="subcellular location">
    <subcellularLocation>
        <location evidence="3">Cytoplasm</location>
    </subcellularLocation>
</comment>
<keyword evidence="8" id="KW-0274">FAD</keyword>
<evidence type="ECO:0000256" key="7">
    <source>
        <dbReference type="ARBA" id="ARBA00022741"/>
    </source>
</evidence>
<dbReference type="SUPFAM" id="SSF51905">
    <property type="entry name" value="FAD/NAD(P)-binding domain"/>
    <property type="match status" value="1"/>
</dbReference>
<organism evidence="18 19">
    <name type="scientific">Allomesorhizobium camelthorni</name>
    <dbReference type="NCBI Taxonomy" id="475069"/>
    <lineage>
        <taxon>Bacteria</taxon>
        <taxon>Pseudomonadati</taxon>
        <taxon>Pseudomonadota</taxon>
        <taxon>Alphaproteobacteria</taxon>
        <taxon>Hyphomicrobiales</taxon>
        <taxon>Phyllobacteriaceae</taxon>
        <taxon>Allomesorhizobium</taxon>
    </lineage>
</organism>
<protein>
    <recommendedName>
        <fullName evidence="12">Sarcosine oxidase subunit beta</fullName>
        <ecNumber evidence="11">1.5.3.24</ecNumber>
    </recommendedName>
    <alternativeName>
        <fullName evidence="13">Sarcosine oxidase (5,10-methylenetetrahydrofolate-forming) subunit beta</fullName>
    </alternativeName>
    <alternativeName>
        <fullName evidence="14">Tetrameric sarcosine oxidase subunit beta</fullName>
    </alternativeName>
</protein>
<dbReference type="GO" id="GO:0046653">
    <property type="term" value="P:tetrahydrofolate metabolic process"/>
    <property type="evidence" value="ECO:0007669"/>
    <property type="project" value="InterPro"/>
</dbReference>
<dbReference type="PANTHER" id="PTHR13847:SF287">
    <property type="entry name" value="FAD-DEPENDENT OXIDOREDUCTASE DOMAIN-CONTAINING PROTEIN 1"/>
    <property type="match status" value="1"/>
</dbReference>
<keyword evidence="5" id="KW-0285">Flavoprotein</keyword>
<name>A0A6G4W6F0_9HYPH</name>
<dbReference type="GO" id="GO:0000166">
    <property type="term" value="F:nucleotide binding"/>
    <property type="evidence" value="ECO:0007669"/>
    <property type="project" value="UniProtKB-KW"/>
</dbReference>
<evidence type="ECO:0000256" key="4">
    <source>
        <dbReference type="ARBA" id="ARBA00022490"/>
    </source>
</evidence>
<proteinExistence type="inferred from homology"/>
<evidence type="ECO:0000256" key="6">
    <source>
        <dbReference type="ARBA" id="ARBA00022643"/>
    </source>
</evidence>